<dbReference type="GO" id="GO:0046872">
    <property type="term" value="F:metal ion binding"/>
    <property type="evidence" value="ECO:0007669"/>
    <property type="project" value="UniProtKB-KW"/>
</dbReference>
<protein>
    <recommendedName>
        <fullName evidence="7">Dipeptide epimerase</fullName>
        <ecNumber evidence="7">5.1.1.-</ecNumber>
    </recommendedName>
</protein>
<keyword evidence="8" id="KW-0812">Transmembrane</keyword>
<dbReference type="Gene3D" id="3.30.390.10">
    <property type="entry name" value="Enolase-like, N-terminal domain"/>
    <property type="match status" value="1"/>
</dbReference>
<evidence type="ECO:0000313" key="10">
    <source>
        <dbReference type="EMBL" id="GEP01365.1"/>
    </source>
</evidence>
<dbReference type="OrthoDB" id="9782675at2"/>
<dbReference type="SUPFAM" id="SSF54826">
    <property type="entry name" value="Enolase N-terminal domain-like"/>
    <property type="match status" value="1"/>
</dbReference>
<comment type="caution">
    <text evidence="10">The sequence shown here is derived from an EMBL/GenBank/DDBJ whole genome shotgun (WGS) entry which is preliminary data.</text>
</comment>
<comment type="similarity">
    <text evidence="1 7">Belongs to the mandelate racemase/muconate lactonizing enzyme family.</text>
</comment>
<dbReference type="EMBL" id="BJZT01000042">
    <property type="protein sequence ID" value="GEP01365.1"/>
    <property type="molecule type" value="Genomic_DNA"/>
</dbReference>
<evidence type="ECO:0000256" key="6">
    <source>
        <dbReference type="PIRSR" id="PIRSR634603-3"/>
    </source>
</evidence>
<feature type="binding site" evidence="6">
    <location>
        <position position="175"/>
    </location>
    <ligand>
        <name>Mg(2+)</name>
        <dbReference type="ChEBI" id="CHEBI:18420"/>
    </ligand>
</feature>
<keyword evidence="4 7" id="KW-0413">Isomerase</keyword>
<evidence type="ECO:0000256" key="3">
    <source>
        <dbReference type="ARBA" id="ARBA00022842"/>
    </source>
</evidence>
<feature type="transmembrane region" description="Helical" evidence="8">
    <location>
        <begin position="267"/>
        <end position="289"/>
    </location>
</feature>
<evidence type="ECO:0000313" key="11">
    <source>
        <dbReference type="Proteomes" id="UP000321258"/>
    </source>
</evidence>
<evidence type="ECO:0000256" key="8">
    <source>
        <dbReference type="SAM" id="Phobius"/>
    </source>
</evidence>
<evidence type="ECO:0000256" key="7">
    <source>
        <dbReference type="RuleBase" id="RU366006"/>
    </source>
</evidence>
<dbReference type="InterPro" id="IPR034593">
    <property type="entry name" value="DgoD-like"/>
</dbReference>
<proteinExistence type="inferred from homology"/>
<dbReference type="PANTHER" id="PTHR48080">
    <property type="entry name" value="D-GALACTONATE DEHYDRATASE-RELATED"/>
    <property type="match status" value="1"/>
</dbReference>
<dbReference type="InterPro" id="IPR029017">
    <property type="entry name" value="Enolase-like_N"/>
</dbReference>
<dbReference type="RefSeq" id="WP_147081601.1">
    <property type="nucleotide sequence ID" value="NZ_BJZT01000042.1"/>
</dbReference>
<dbReference type="SFLD" id="SFLDF00010">
    <property type="entry name" value="dipeptide_epimerase"/>
    <property type="match status" value="1"/>
</dbReference>
<dbReference type="NCBIfam" id="NF042940">
    <property type="entry name" value="racemase_DgcA"/>
    <property type="match status" value="1"/>
</dbReference>
<keyword evidence="8" id="KW-0472">Membrane</keyword>
<sequence>MARRLTVAVERFPIAGAFTIARGSRTEAVVVVATIGDGAVRGRGECVPYARYGETVESVSALIQEQAQAVADGVTPRDLSERMKPGAARNALDCALWDFEAKRTGTPAWQLLGLGEPSPVTTAYTLSLGDPDSMEAAARKAAHRPLLKVKLGGEGDPARIAAVRRGAPDSRLIVDANEAWRPETILGNLAACTAAGVGLIEQPLPAGEDALLETIDRTIPICADESLHDRAGLDALARRYDAINIKLDKAGGLTEARLLAKEARARGLTLMIGCMVGTSLAMAPAMLLASQAAYVDLDGPLLLARDREPGLLYEGSLVHPPLPELWG</sequence>
<feature type="active site" description="Proton acceptor; specific for (R)-substrate epimerization" evidence="5">
    <location>
        <position position="150"/>
    </location>
</feature>
<gene>
    <name evidence="10" type="ORF">MHA02_37520</name>
</gene>
<dbReference type="InterPro" id="IPR029065">
    <property type="entry name" value="Enolase_C-like"/>
</dbReference>
<dbReference type="SMART" id="SM00922">
    <property type="entry name" value="MR_MLE"/>
    <property type="match status" value="1"/>
</dbReference>
<dbReference type="InterPro" id="IPR036849">
    <property type="entry name" value="Enolase-like_C_sf"/>
</dbReference>
<dbReference type="EC" id="5.1.1.-" evidence="7"/>
<dbReference type="InterPro" id="IPR013341">
    <property type="entry name" value="Mandelate_racemase_N_dom"/>
</dbReference>
<dbReference type="Proteomes" id="UP000321258">
    <property type="component" value="Unassembled WGS sequence"/>
</dbReference>
<dbReference type="SFLD" id="SFLDG00180">
    <property type="entry name" value="muconate_cycloisomerase"/>
    <property type="match status" value="1"/>
</dbReference>
<evidence type="ECO:0000259" key="9">
    <source>
        <dbReference type="SMART" id="SM00922"/>
    </source>
</evidence>
<name>A0A512IUH7_9HYPH</name>
<evidence type="ECO:0000256" key="2">
    <source>
        <dbReference type="ARBA" id="ARBA00022723"/>
    </source>
</evidence>
<keyword evidence="3 6" id="KW-0460">Magnesium</keyword>
<dbReference type="InterPro" id="IPR034603">
    <property type="entry name" value="Dipeptide_epimerase"/>
</dbReference>
<keyword evidence="2 6" id="KW-0479">Metal-binding</keyword>
<feature type="binding site" evidence="6">
    <location>
        <position position="201"/>
    </location>
    <ligand>
        <name>Mg(2+)</name>
        <dbReference type="ChEBI" id="CHEBI:18420"/>
    </ligand>
</feature>
<evidence type="ECO:0000256" key="4">
    <source>
        <dbReference type="ARBA" id="ARBA00023235"/>
    </source>
</evidence>
<dbReference type="Pfam" id="PF02746">
    <property type="entry name" value="MR_MLE_N"/>
    <property type="match status" value="1"/>
</dbReference>
<comment type="cofactor">
    <cofactor evidence="6 7">
        <name>Mg(2+)</name>
        <dbReference type="ChEBI" id="CHEBI:18420"/>
    </cofactor>
    <text evidence="6 7">Binds 1 Mg(2+) ion per subunit.</text>
</comment>
<keyword evidence="11" id="KW-1185">Reference proteome</keyword>
<dbReference type="Gene3D" id="3.20.20.120">
    <property type="entry name" value="Enolase-like C-terminal domain"/>
    <property type="match status" value="1"/>
</dbReference>
<dbReference type="Pfam" id="PF13378">
    <property type="entry name" value="MR_MLE_C"/>
    <property type="match status" value="1"/>
</dbReference>
<dbReference type="AlphaFoldDB" id="A0A512IUH7"/>
<feature type="domain" description="Mandelate racemase/muconate lactonizing enzyme C-terminal" evidence="9">
    <location>
        <begin position="131"/>
        <end position="222"/>
    </location>
</feature>
<dbReference type="SFLD" id="SFLDS00001">
    <property type="entry name" value="Enolase"/>
    <property type="match status" value="1"/>
</dbReference>
<keyword evidence="8" id="KW-1133">Transmembrane helix</keyword>
<evidence type="ECO:0000256" key="1">
    <source>
        <dbReference type="ARBA" id="ARBA00008031"/>
    </source>
</evidence>
<reference evidence="10 11" key="1">
    <citation type="submission" date="2019-07" db="EMBL/GenBank/DDBJ databases">
        <title>Whole genome shotgun sequence of Methylobacterium haplocladii NBRC 107714.</title>
        <authorList>
            <person name="Hosoyama A."/>
            <person name="Uohara A."/>
            <person name="Ohji S."/>
            <person name="Ichikawa N."/>
        </authorList>
    </citation>
    <scope>NUCLEOTIDE SEQUENCE [LARGE SCALE GENOMIC DNA]</scope>
    <source>
        <strain evidence="10 11">NBRC 107714</strain>
    </source>
</reference>
<dbReference type="InterPro" id="IPR013342">
    <property type="entry name" value="Mandelate_racemase_C"/>
</dbReference>
<dbReference type="SUPFAM" id="SSF51604">
    <property type="entry name" value="Enolase C-terminal domain-like"/>
    <property type="match status" value="1"/>
</dbReference>
<feature type="binding site" evidence="6">
    <location>
        <position position="224"/>
    </location>
    <ligand>
        <name>Mg(2+)</name>
        <dbReference type="ChEBI" id="CHEBI:18420"/>
    </ligand>
</feature>
<feature type="active site" description="Proton acceptor; specific for (S)-substrate epimerization" evidence="5">
    <location>
        <position position="246"/>
    </location>
</feature>
<dbReference type="PANTHER" id="PTHR48080:SF3">
    <property type="entry name" value="ENOLASE SUPERFAMILY MEMBER DDB_G0284701"/>
    <property type="match status" value="1"/>
</dbReference>
<evidence type="ECO:0000256" key="5">
    <source>
        <dbReference type="PIRSR" id="PIRSR634603-1"/>
    </source>
</evidence>
<accession>A0A512IUH7</accession>
<dbReference type="CDD" id="cd03319">
    <property type="entry name" value="L-Ala-DL-Glu_epimerase"/>
    <property type="match status" value="1"/>
</dbReference>
<dbReference type="GO" id="GO:0016855">
    <property type="term" value="F:racemase and epimerase activity, acting on amino acids and derivatives"/>
    <property type="evidence" value="ECO:0007669"/>
    <property type="project" value="UniProtKB-UniRule"/>
</dbReference>
<organism evidence="10 11">
    <name type="scientific">Methylobacterium haplocladii</name>
    <dbReference type="NCBI Taxonomy" id="1176176"/>
    <lineage>
        <taxon>Bacteria</taxon>
        <taxon>Pseudomonadati</taxon>
        <taxon>Pseudomonadota</taxon>
        <taxon>Alphaproteobacteria</taxon>
        <taxon>Hyphomicrobiales</taxon>
        <taxon>Methylobacteriaceae</taxon>
        <taxon>Methylobacterium</taxon>
    </lineage>
</organism>